<dbReference type="InterPro" id="IPR052442">
    <property type="entry name" value="Env_Response_Regulator"/>
</dbReference>
<accession>A0A8S9S7F0</accession>
<evidence type="ECO:0000313" key="4">
    <source>
        <dbReference type="Proteomes" id="UP000712600"/>
    </source>
</evidence>
<dbReference type="SUPFAM" id="SSF47370">
    <property type="entry name" value="Bromodomain"/>
    <property type="match status" value="1"/>
</dbReference>
<evidence type="ECO:0000256" key="1">
    <source>
        <dbReference type="ARBA" id="ARBA00023117"/>
    </source>
</evidence>
<dbReference type="EMBL" id="QGKX02000088">
    <property type="protein sequence ID" value="KAF3588568.1"/>
    <property type="molecule type" value="Genomic_DNA"/>
</dbReference>
<dbReference type="Proteomes" id="UP000712600">
    <property type="component" value="Unassembled WGS sequence"/>
</dbReference>
<protein>
    <recommendedName>
        <fullName evidence="5">Bromo domain-containing protein</fullName>
    </recommendedName>
</protein>
<keyword evidence="1" id="KW-0103">Bromodomain</keyword>
<evidence type="ECO:0000313" key="3">
    <source>
        <dbReference type="EMBL" id="KAF3588568.1"/>
    </source>
</evidence>
<proteinExistence type="predicted"/>
<comment type="caution">
    <text evidence="3">The sequence shown here is derived from an EMBL/GenBank/DDBJ whole genome shotgun (WGS) entry which is preliminary data.</text>
</comment>
<organism evidence="3 4">
    <name type="scientific">Brassica cretica</name>
    <name type="common">Mustard</name>
    <dbReference type="NCBI Taxonomy" id="69181"/>
    <lineage>
        <taxon>Eukaryota</taxon>
        <taxon>Viridiplantae</taxon>
        <taxon>Streptophyta</taxon>
        <taxon>Embryophyta</taxon>
        <taxon>Tracheophyta</taxon>
        <taxon>Spermatophyta</taxon>
        <taxon>Magnoliopsida</taxon>
        <taxon>eudicotyledons</taxon>
        <taxon>Gunneridae</taxon>
        <taxon>Pentapetalae</taxon>
        <taxon>rosids</taxon>
        <taxon>malvids</taxon>
        <taxon>Brassicales</taxon>
        <taxon>Brassicaceae</taxon>
        <taxon>Brassiceae</taxon>
        <taxon>Brassica</taxon>
    </lineage>
</organism>
<dbReference type="PANTHER" id="PTHR46136:SF1">
    <property type="entry name" value="TRANSCRIPTION FACTOR GTE11-RELATED"/>
    <property type="match status" value="1"/>
</dbReference>
<reference evidence="3" key="1">
    <citation type="submission" date="2019-12" db="EMBL/GenBank/DDBJ databases">
        <title>Genome sequencing and annotation of Brassica cretica.</title>
        <authorList>
            <person name="Studholme D.J."/>
            <person name="Sarris P."/>
        </authorList>
    </citation>
    <scope>NUCLEOTIDE SEQUENCE</scope>
    <source>
        <strain evidence="3">PFS-109/04</strain>
        <tissue evidence="3">Leaf</tissue>
    </source>
</reference>
<dbReference type="Gene3D" id="1.20.920.10">
    <property type="entry name" value="Bromodomain-like"/>
    <property type="match status" value="1"/>
</dbReference>
<dbReference type="InterPro" id="IPR036427">
    <property type="entry name" value="Bromodomain-like_sf"/>
</dbReference>
<name>A0A8S9S7F0_BRACR</name>
<dbReference type="AlphaFoldDB" id="A0A8S9S7F0"/>
<evidence type="ECO:0000256" key="2">
    <source>
        <dbReference type="SAM" id="Coils"/>
    </source>
</evidence>
<dbReference type="PANTHER" id="PTHR46136">
    <property type="entry name" value="TRANSCRIPTION FACTOR GTE8"/>
    <property type="match status" value="1"/>
</dbReference>
<gene>
    <name evidence="3" type="ORF">F2Q69_00032574</name>
</gene>
<evidence type="ECO:0008006" key="5">
    <source>
        <dbReference type="Google" id="ProtNLM"/>
    </source>
</evidence>
<feature type="coiled-coil region" evidence="2">
    <location>
        <begin position="252"/>
        <end position="288"/>
    </location>
</feature>
<sequence length="364" mass="42217">MMMMKPLVESPECSYHCPALSSSSSSERQNLINRPRQELLQLRSFFHKDLLHLPPLLLQCETLLKRMSRVISLVILLLKLNIPDYFSIIKHPMDLGTVALPLPTSLLMWKTIDKNKSSRGTLLSQPADNKLPDPLIKKRKMNHDTFAQQVLADEDRVKLGRDLDDEIEIDINDLSHDALFQLRDLLDEFLQETQSKYSNGGEPCDELEGVKWRTRMLTLFITSNLNPASLLSGHTRMRQWGTPLNKKRDPEKMRREREEVELQKKKEKARLQAEAKEAGKKLEEKLRRELQLKHQVRQRGNWNLKEKQPAKLCLGNPLEQLGLFIKHEDEDEEETDTLVALPDLILAQMKKWRKVKSIDSVVVS</sequence>
<keyword evidence="2" id="KW-0175">Coiled coil</keyword>